<proteinExistence type="predicted"/>
<keyword evidence="3" id="KW-1185">Reference proteome</keyword>
<evidence type="ECO:0000313" key="2">
    <source>
        <dbReference type="EMBL" id="ASN05685.1"/>
    </source>
</evidence>
<gene>
    <name evidence="2" type="primary">dpaA</name>
    <name evidence="2" type="ORF">CFK40_12025</name>
</gene>
<dbReference type="SUPFAM" id="SSF51735">
    <property type="entry name" value="NAD(P)-binding Rossmann-fold domains"/>
    <property type="match status" value="1"/>
</dbReference>
<dbReference type="KEGG" id="vne:CFK40_12025"/>
<dbReference type="Proteomes" id="UP000204391">
    <property type="component" value="Chromosome"/>
</dbReference>
<organism evidence="2 3">
    <name type="scientific">Virgibacillus necropolis</name>
    <dbReference type="NCBI Taxonomy" id="163877"/>
    <lineage>
        <taxon>Bacteria</taxon>
        <taxon>Bacillati</taxon>
        <taxon>Bacillota</taxon>
        <taxon>Bacilli</taxon>
        <taxon>Bacillales</taxon>
        <taxon>Bacillaceae</taxon>
        <taxon>Virgibacillus</taxon>
    </lineage>
</organism>
<evidence type="ECO:0000313" key="3">
    <source>
        <dbReference type="Proteomes" id="UP000204391"/>
    </source>
</evidence>
<dbReference type="Pfam" id="PF16924">
    <property type="entry name" value="DpaA_N"/>
    <property type="match status" value="1"/>
</dbReference>
<dbReference type="Pfam" id="PF02826">
    <property type="entry name" value="2-Hacid_dh_C"/>
    <property type="match status" value="1"/>
</dbReference>
<dbReference type="AlphaFoldDB" id="A0A221MDF7"/>
<accession>A0A221MDF7</accession>
<evidence type="ECO:0000259" key="1">
    <source>
        <dbReference type="SMART" id="SM00997"/>
    </source>
</evidence>
<dbReference type="InterPro" id="IPR014215">
    <property type="entry name" value="Dipicolinic_acid_synth_A"/>
</dbReference>
<dbReference type="NCBIfam" id="TIGR02853">
    <property type="entry name" value="spore_dpaA"/>
    <property type="match status" value="1"/>
</dbReference>
<sequence>MGYLIAVIGGDARYIELIRQLQQLDNTTICLVGFDKLNQGYTGLKQMEFSELEPEKLDMVILPVTGTDNNGMIDPVFSDQSIHLTKDWVQKLKSTVSIFTGIANDYLTSITSEANRRLVKLFDRDDIAVYNSIPTAEGTIMMVIEHTDFTIHSANVLVVGYGRVGKTIANKFAALGAKVSVCARKTEDLARITEMGFNAIPFEELPDNTVDCDILINTIPARVITKESIQYLPSHGLIIDLASKPGGTDFEYAEQRGIEAILAKSLPSIVAPKTAGRILADVIKKFITSKEETE</sequence>
<dbReference type="Gene3D" id="3.40.50.720">
    <property type="entry name" value="NAD(P)-binding Rossmann-like Domain"/>
    <property type="match status" value="2"/>
</dbReference>
<dbReference type="GO" id="GO:0051287">
    <property type="term" value="F:NAD binding"/>
    <property type="evidence" value="ECO:0007669"/>
    <property type="project" value="InterPro"/>
</dbReference>
<dbReference type="SMART" id="SM00997">
    <property type="entry name" value="AdoHcyase_NAD"/>
    <property type="match status" value="1"/>
</dbReference>
<name>A0A221MDF7_9BACI</name>
<reference evidence="2 3" key="1">
    <citation type="journal article" date="2003" name="Int. J. Syst. Evol. Microbiol.">
        <title>Virgibacillus carmonensis sp. nov., Virgibacillus necropolis sp. nov. and Virgibacillus picturae sp. nov., three novel species isolated from deteriorated mural paintings, transfer of the species of the genus salibacillus to Virgibacillus, as Virgibacillus marismortui comb. nov. and Virgibacillus salexigens comb. nov., and emended description of the genus Virgibacillus.</title>
        <authorList>
            <person name="Heyrman J."/>
            <person name="Logan N.A."/>
            <person name="Busse H.J."/>
            <person name="Balcaen A."/>
            <person name="Lebbe L."/>
            <person name="Rodriguez-Diaz M."/>
            <person name="Swings J."/>
            <person name="De Vos P."/>
        </authorList>
    </citation>
    <scope>NUCLEOTIDE SEQUENCE [LARGE SCALE GENOMIC DNA]</scope>
    <source>
        <strain evidence="2 3">LMG 19488</strain>
    </source>
</reference>
<dbReference type="RefSeq" id="WP_089532534.1">
    <property type="nucleotide sequence ID" value="NZ_CP022437.1"/>
</dbReference>
<dbReference type="OrthoDB" id="8840764at2"/>
<dbReference type="InterPro" id="IPR006140">
    <property type="entry name" value="D-isomer_DH_NAD-bd"/>
</dbReference>
<protein>
    <submittedName>
        <fullName evidence="2">Dipicolinic acid synthetase subunit A</fullName>
    </submittedName>
</protein>
<dbReference type="InterPro" id="IPR015878">
    <property type="entry name" value="Ado_hCys_hydrolase_NAD-bd"/>
</dbReference>
<dbReference type="NCBIfam" id="NF006162">
    <property type="entry name" value="PRK08306.1"/>
    <property type="match status" value="1"/>
</dbReference>
<dbReference type="InterPro" id="IPR031629">
    <property type="entry name" value="DpaA_N"/>
</dbReference>
<dbReference type="EMBL" id="CP022437">
    <property type="protein sequence ID" value="ASN05685.1"/>
    <property type="molecule type" value="Genomic_DNA"/>
</dbReference>
<dbReference type="InterPro" id="IPR036291">
    <property type="entry name" value="NAD(P)-bd_dom_sf"/>
</dbReference>
<feature type="domain" description="S-adenosyl-L-homocysteine hydrolase NAD binding" evidence="1">
    <location>
        <begin position="131"/>
        <end position="246"/>
    </location>
</feature>